<name>A0ACA9TGK4_BIOOC</name>
<accession>A0ACA9TGK4</accession>
<evidence type="ECO:0000313" key="2">
    <source>
        <dbReference type="Proteomes" id="UP000836387"/>
    </source>
</evidence>
<reference evidence="1" key="1">
    <citation type="submission" date="2020-04" db="EMBL/GenBank/DDBJ databases">
        <authorList>
            <person name="Broberg M."/>
        </authorList>
    </citation>
    <scope>NUCLEOTIDE SEQUENCE</scope>
</reference>
<sequence length="823" mass="95576">MSAQPSECQALELSRAVKCHNEATHADGLFCWFHSKQVYGLYLGYKRRNARLDALDDDAPDYLKSSNVPLANQTFQDLDDEKALQDVHAHLFEKYNLIGRVIDGRRLHHKHFYSLNVDYGHQAYLDKLRSQRHTILRALEKLDRRIAKLLYEKEQWFAWTRQVQDEEEANRDKEQKKTKQEAALFKRHWAVVLKSKRQEEEKKCHDAYLEAAYQERKAMDSAEEDGDDEWDPIEDEDLDKRYQCVDLIKHLLGMHGPESGQKTLLAMQASGPFVTGEEQREPDKSSIETEVDMRKRLKEGVEKDHSHSWGAQLVGSPENPHATFERTAPMTDEDIDAAVEKVKEIKLLLFCRLVLAHASLLPAALRASNVEEFLQDAEITESDLRDLCLKVEAPTLHDACADFARGDESEDDSDEHIEDGEETEDFRDLITGEKRYQHLHSKGLSKSKKRRDKKKSKKTKNLTNKKTKITICGKTIWNHASEKAISRDGWLQFSIIAKGCDLEHAIQLCRNWSEFSDLNLLALWQFFPVSNWVSWTPNQMVEHPYFIDTNAQQHSHYYQVGGRGQARRQHDIIEARNVIVGNTKRNDPITRRFLQYLIMRTGEKSGIGRASKKEWINVLEVEPQFFALNDKLREWRFGFEDYYDVYIWDFVPCQTSSSLFNIIIYELRNAWRLTNPREIYFHMEPLLSSLTREETTMRTRKVKPGEDVRTIWDTVNSDSSEFVMYQVNDHDKEVVTKKGAELAKCSYIFYNEGSALEDAVLFPDELDSNNKSVPFREMKNPIDRLETGILKPNMRGWAKIMDAITSDVASTTLNAQEEKDKIE</sequence>
<reference evidence="1" key="2">
    <citation type="submission" date="2021-10" db="EMBL/GenBank/DDBJ databases">
        <authorList>
            <person name="Piombo E."/>
        </authorList>
    </citation>
    <scope>NUCLEOTIDE SEQUENCE</scope>
</reference>
<comment type="caution">
    <text evidence="1">The sequence shown here is derived from an EMBL/GenBank/DDBJ whole genome shotgun (WGS) entry which is preliminary data.</text>
</comment>
<organism evidence="1 2">
    <name type="scientific">Clonostachys rosea f. rosea IK726</name>
    <dbReference type="NCBI Taxonomy" id="1349383"/>
    <lineage>
        <taxon>Eukaryota</taxon>
        <taxon>Fungi</taxon>
        <taxon>Dikarya</taxon>
        <taxon>Ascomycota</taxon>
        <taxon>Pezizomycotina</taxon>
        <taxon>Sordariomycetes</taxon>
        <taxon>Hypocreomycetidae</taxon>
        <taxon>Hypocreales</taxon>
        <taxon>Bionectriaceae</taxon>
        <taxon>Clonostachys</taxon>
    </lineage>
</organism>
<dbReference type="Proteomes" id="UP000836387">
    <property type="component" value="Unassembled WGS sequence"/>
</dbReference>
<gene>
    <name evidence="1" type="ORF">CRV2_00010375</name>
</gene>
<evidence type="ECO:0000313" key="1">
    <source>
        <dbReference type="EMBL" id="CAG9940047.1"/>
    </source>
</evidence>
<protein>
    <submittedName>
        <fullName evidence="1">Uncharacterized protein</fullName>
    </submittedName>
</protein>
<proteinExistence type="predicted"/>
<dbReference type="EMBL" id="CADEHS020000004">
    <property type="protein sequence ID" value="CAG9940047.1"/>
    <property type="molecule type" value="Genomic_DNA"/>
</dbReference>
<keyword evidence="2" id="KW-1185">Reference proteome</keyword>